<dbReference type="AlphaFoldDB" id="A0A6V3S016"/>
<reference evidence="6" key="1">
    <citation type="submission" date="2021-01" db="EMBL/GenBank/DDBJ databases">
        <authorList>
            <person name="Corre E."/>
            <person name="Pelletier E."/>
            <person name="Niang G."/>
            <person name="Scheremetjew M."/>
            <person name="Finn R."/>
            <person name="Kale V."/>
            <person name="Holt S."/>
            <person name="Cochrane G."/>
            <person name="Meng A."/>
            <person name="Brown T."/>
            <person name="Cohen L."/>
        </authorList>
    </citation>
    <scope>NUCLEOTIDE SEQUENCE</scope>
    <source>
        <strain evidence="6">CCCM811</strain>
    </source>
</reference>
<evidence type="ECO:0000256" key="2">
    <source>
        <dbReference type="ARBA" id="ARBA00022679"/>
    </source>
</evidence>
<dbReference type="PROSITE" id="PS00444">
    <property type="entry name" value="POLYPRENYL_SYNTHASE_2"/>
    <property type="match status" value="1"/>
</dbReference>
<dbReference type="SFLD" id="SFLDG01017">
    <property type="entry name" value="Polyprenyl_Transferase_Like"/>
    <property type="match status" value="1"/>
</dbReference>
<dbReference type="CDD" id="cd00685">
    <property type="entry name" value="Trans_IPPS_HT"/>
    <property type="match status" value="1"/>
</dbReference>
<protein>
    <recommendedName>
        <fullName evidence="7">Farnesyl pyrophosphate synthase</fullName>
    </recommendedName>
</protein>
<keyword evidence="4" id="KW-0460">Magnesium</keyword>
<dbReference type="InterPro" id="IPR008949">
    <property type="entry name" value="Isoprenoid_synthase_dom_sf"/>
</dbReference>
<dbReference type="Pfam" id="PF00348">
    <property type="entry name" value="polyprenyl_synt"/>
    <property type="match status" value="1"/>
</dbReference>
<dbReference type="Gene3D" id="1.10.600.10">
    <property type="entry name" value="Farnesyl Diphosphate Synthase"/>
    <property type="match status" value="1"/>
</dbReference>
<organism evidence="6">
    <name type="scientific">Lotharella globosa</name>
    <dbReference type="NCBI Taxonomy" id="91324"/>
    <lineage>
        <taxon>Eukaryota</taxon>
        <taxon>Sar</taxon>
        <taxon>Rhizaria</taxon>
        <taxon>Cercozoa</taxon>
        <taxon>Chlorarachniophyceae</taxon>
        <taxon>Lotharella</taxon>
    </lineage>
</organism>
<dbReference type="GO" id="GO:0045337">
    <property type="term" value="P:farnesyl diphosphate biosynthetic process"/>
    <property type="evidence" value="ECO:0007669"/>
    <property type="project" value="TreeGrafter"/>
</dbReference>
<evidence type="ECO:0000256" key="4">
    <source>
        <dbReference type="ARBA" id="ARBA00022842"/>
    </source>
</evidence>
<dbReference type="InterPro" id="IPR039702">
    <property type="entry name" value="FPS1-like"/>
</dbReference>
<dbReference type="PANTHER" id="PTHR11525">
    <property type="entry name" value="FARNESYL-PYROPHOSPHATE SYNTHETASE"/>
    <property type="match status" value="1"/>
</dbReference>
<keyword evidence="3" id="KW-0479">Metal-binding</keyword>
<dbReference type="GO" id="GO:0004337">
    <property type="term" value="F:(2E,6E)-farnesyl diphosphate synthase activity"/>
    <property type="evidence" value="ECO:0007669"/>
    <property type="project" value="TreeGrafter"/>
</dbReference>
<dbReference type="SFLD" id="SFLDS00005">
    <property type="entry name" value="Isoprenoid_Synthase_Type_I"/>
    <property type="match status" value="1"/>
</dbReference>
<dbReference type="InterPro" id="IPR033749">
    <property type="entry name" value="Polyprenyl_synt_CS"/>
</dbReference>
<gene>
    <name evidence="6" type="ORF">LGLO00237_LOCUS28479</name>
</gene>
<name>A0A6V3S016_9EUKA</name>
<sequence length="367" mass="41889">MGSAVEPQEVASGINWRDAKEARPEMNKYIKEFSKDFVGYIEKNYEWPDVGVERLTRMLDYTVPGGKYNRGLLVLWTAIDTCKMKGLNFGSVEKKAVVLAWCVEILQACFLVSDDIMDNSVTRRGKPCWYKVQGVGLDAINDALILESFLFYLIEKYFDGEQYVALMKLFHDVSLKTQMGQMLDTMSEKAKGKEGIFDTFTMKYYTRIIKYKTAFYSFYLPAASALIACGLTSKEVLCGAEEICVAMGIKFQIEDDFLDCYGKPEVIGKVGTDIFDHKCTWLLVMALQMMTKEQRATLEANYGNGIEDKKAEATVKGIYKDLKLEEVYEKQETDSYAECEALINKYSSILPSETFVRLLKKIHKREK</sequence>
<dbReference type="GO" id="GO:0004161">
    <property type="term" value="F:dimethylallyltranstransferase activity"/>
    <property type="evidence" value="ECO:0007669"/>
    <property type="project" value="TreeGrafter"/>
</dbReference>
<evidence type="ECO:0008006" key="7">
    <source>
        <dbReference type="Google" id="ProtNLM"/>
    </source>
</evidence>
<dbReference type="GO" id="GO:0046872">
    <property type="term" value="F:metal ion binding"/>
    <property type="evidence" value="ECO:0007669"/>
    <property type="project" value="UniProtKB-KW"/>
</dbReference>
<dbReference type="GO" id="GO:0005737">
    <property type="term" value="C:cytoplasm"/>
    <property type="evidence" value="ECO:0007669"/>
    <property type="project" value="TreeGrafter"/>
</dbReference>
<accession>A0A6V3S016</accession>
<evidence type="ECO:0000256" key="3">
    <source>
        <dbReference type="ARBA" id="ARBA00022723"/>
    </source>
</evidence>
<dbReference type="PROSITE" id="PS00723">
    <property type="entry name" value="POLYPRENYL_SYNTHASE_1"/>
    <property type="match status" value="1"/>
</dbReference>
<comment type="similarity">
    <text evidence="5">Belongs to the FPP/GGPP synthase family.</text>
</comment>
<proteinExistence type="inferred from homology"/>
<evidence type="ECO:0000313" key="6">
    <source>
        <dbReference type="EMBL" id="CAE0676701.1"/>
    </source>
</evidence>
<evidence type="ECO:0000256" key="5">
    <source>
        <dbReference type="RuleBase" id="RU004466"/>
    </source>
</evidence>
<dbReference type="PANTHER" id="PTHR11525:SF0">
    <property type="entry name" value="FARNESYL PYROPHOSPHATE SYNTHASE"/>
    <property type="match status" value="1"/>
</dbReference>
<comment type="cofactor">
    <cofactor evidence="1">
        <name>Mg(2+)</name>
        <dbReference type="ChEBI" id="CHEBI:18420"/>
    </cofactor>
</comment>
<keyword evidence="2 5" id="KW-0808">Transferase</keyword>
<dbReference type="InterPro" id="IPR000092">
    <property type="entry name" value="Polyprenyl_synt"/>
</dbReference>
<evidence type="ECO:0000256" key="1">
    <source>
        <dbReference type="ARBA" id="ARBA00001946"/>
    </source>
</evidence>
<dbReference type="SUPFAM" id="SSF48576">
    <property type="entry name" value="Terpenoid synthases"/>
    <property type="match status" value="1"/>
</dbReference>
<dbReference type="EMBL" id="HBIV01040204">
    <property type="protein sequence ID" value="CAE0676701.1"/>
    <property type="molecule type" value="Transcribed_RNA"/>
</dbReference>